<evidence type="ECO:0000259" key="2">
    <source>
        <dbReference type="Pfam" id="PF25023"/>
    </source>
</evidence>
<proteinExistence type="predicted"/>
<dbReference type="Pfam" id="PF25023">
    <property type="entry name" value="TEN_YD-shell"/>
    <property type="match status" value="1"/>
</dbReference>
<dbReference type="Proteomes" id="UP001568698">
    <property type="component" value="Unassembled WGS sequence"/>
</dbReference>
<dbReference type="NCBIfam" id="TIGR03696">
    <property type="entry name" value="Rhs_assc_core"/>
    <property type="match status" value="1"/>
</dbReference>
<keyword evidence="4" id="KW-1185">Reference proteome</keyword>
<evidence type="ECO:0000313" key="3">
    <source>
        <dbReference type="EMBL" id="MEZ7198740.1"/>
    </source>
</evidence>
<organism evidence="3 4">
    <name type="scientific">Pseudodesulfovibrio karagichevae</name>
    <dbReference type="NCBI Taxonomy" id="3239305"/>
    <lineage>
        <taxon>Bacteria</taxon>
        <taxon>Pseudomonadati</taxon>
        <taxon>Thermodesulfobacteriota</taxon>
        <taxon>Desulfovibrionia</taxon>
        <taxon>Desulfovibrionales</taxon>
        <taxon>Desulfovibrionaceae</taxon>
    </lineage>
</organism>
<keyword evidence="1" id="KW-0677">Repeat</keyword>
<dbReference type="RefSeq" id="WP_371388225.1">
    <property type="nucleotide sequence ID" value="NZ_JBGLYH010000091.1"/>
</dbReference>
<comment type="caution">
    <text evidence="3">The sequence shown here is derived from an EMBL/GenBank/DDBJ whole genome shotgun (WGS) entry which is preliminary data.</text>
</comment>
<dbReference type="EMBL" id="JBGLYH010000091">
    <property type="protein sequence ID" value="MEZ7198740.1"/>
    <property type="molecule type" value="Genomic_DNA"/>
</dbReference>
<feature type="domain" description="Teneurin-like YD-shell" evidence="2">
    <location>
        <begin position="11"/>
        <end position="63"/>
    </location>
</feature>
<protein>
    <submittedName>
        <fullName evidence="3">RHS repeat domain-containing protein</fullName>
    </submittedName>
</protein>
<dbReference type="InterPro" id="IPR022385">
    <property type="entry name" value="Rhs_assc_core"/>
</dbReference>
<gene>
    <name evidence="3" type="ORF">AB6M95_18485</name>
</gene>
<dbReference type="InterPro" id="IPR056823">
    <property type="entry name" value="TEN-like_YD-shell"/>
</dbReference>
<dbReference type="Gene3D" id="2.180.10.10">
    <property type="entry name" value="RHS repeat-associated core"/>
    <property type="match status" value="1"/>
</dbReference>
<evidence type="ECO:0000313" key="4">
    <source>
        <dbReference type="Proteomes" id="UP001568698"/>
    </source>
</evidence>
<evidence type="ECO:0000256" key="1">
    <source>
        <dbReference type="ARBA" id="ARBA00022737"/>
    </source>
</evidence>
<reference evidence="3 4" key="1">
    <citation type="submission" date="2024-08" db="EMBL/GenBank/DDBJ databases">
        <title>Sulfate-reducing bacteria isolated from formation water of the oil field in Kazakhstan and description of Pseudodesulfovibrio sp.</title>
        <authorList>
            <person name="Bidzhieva S.K."/>
            <person name="Tourova T.P."/>
            <person name="Grouzdev D.S."/>
            <person name="Beletsky A.V."/>
            <person name="Sokolova D.S."/>
            <person name="Samigullina S.R."/>
            <person name="Poltaraus A.B."/>
            <person name="Avtukh A.N."/>
            <person name="Tereshina V.M."/>
            <person name="Zhaparov N.S."/>
            <person name="Mardanov A.V."/>
            <person name="Nazina T.N."/>
        </authorList>
    </citation>
    <scope>NUCLEOTIDE SEQUENCE [LARGE SCALE GENOMIC DNA]</scope>
    <source>
        <strain evidence="3 4">9FUS</strain>
    </source>
</reference>
<name>A0ABV4K740_9BACT</name>
<accession>A0ABV4K740</accession>
<sequence>MFCDNDKIVTWLYDPFGGIVEDTNPDLRLPLGFAGGLHDRDLGFVRFGWRDYDVRTSRWTAPDPIGDKGGDPDWYGYCLDDPVNGVDPEGLEGGFRFGKRELDMPGGKLLKSFGPAQAVTALGMLHPATFPLARQMMEGAKRLDDKNNTELSYEQGFFIDGSEENIGLGSKGMVRSEKSSQYEMEPKEYNGKRMRRAIKSIDTEGQRYNLLGIGGKKNNCQDFADTLRRRYDLLERGDKQR</sequence>